<reference evidence="1 2" key="1">
    <citation type="submission" date="2019-08" db="EMBL/GenBank/DDBJ databases">
        <title>A chromosome-level genome assembly, high-density linkage maps, and genome scans reveal the genomic architecture of hybrid incompatibilities underlying speciation via character displacement in darters (Percidae: Etheostominae).</title>
        <authorList>
            <person name="Moran R.L."/>
            <person name="Catchen J.M."/>
            <person name="Fuller R.C."/>
        </authorList>
    </citation>
    <scope>NUCLEOTIDE SEQUENCE [LARGE SCALE GENOMIC DNA]</scope>
    <source>
        <strain evidence="1">EspeVRDwgs_2016</strain>
        <tissue evidence="1">Muscle</tissue>
    </source>
</reference>
<evidence type="ECO:0000313" key="1">
    <source>
        <dbReference type="EMBL" id="KAA8589093.1"/>
    </source>
</evidence>
<organism evidence="1 2">
    <name type="scientific">Etheostoma spectabile</name>
    <name type="common">orangethroat darter</name>
    <dbReference type="NCBI Taxonomy" id="54343"/>
    <lineage>
        <taxon>Eukaryota</taxon>
        <taxon>Metazoa</taxon>
        <taxon>Chordata</taxon>
        <taxon>Craniata</taxon>
        <taxon>Vertebrata</taxon>
        <taxon>Euteleostomi</taxon>
        <taxon>Actinopterygii</taxon>
        <taxon>Neopterygii</taxon>
        <taxon>Teleostei</taxon>
        <taxon>Neoteleostei</taxon>
        <taxon>Acanthomorphata</taxon>
        <taxon>Eupercaria</taxon>
        <taxon>Perciformes</taxon>
        <taxon>Percoidei</taxon>
        <taxon>Percidae</taxon>
        <taxon>Etheostomatinae</taxon>
        <taxon>Etheostoma</taxon>
    </lineage>
</organism>
<dbReference type="AlphaFoldDB" id="A0A5J5D7T6"/>
<name>A0A5J5D7T6_9PERO</name>
<accession>A0A5J5D7T6</accession>
<sequence>MGHFFCIGTTDGHHPVSHPDTSLSCLPGRGQLKEEKNPWDRKQREVRVCLGMCSFPLISLEKYSSEIGGVHHMQEKMFYEKHKESQQALKSNERKPVTSLELLFPEACALEKQQRATMDVKKPQRIPLKTISSPNESEIAGIENDGEGFGALEEAEAVQQSQAEPVANYGKFVTELMSASARKLTS</sequence>
<evidence type="ECO:0000313" key="2">
    <source>
        <dbReference type="Proteomes" id="UP000327493"/>
    </source>
</evidence>
<protein>
    <submittedName>
        <fullName evidence="1">Uncharacterized protein</fullName>
    </submittedName>
</protein>
<gene>
    <name evidence="1" type="ORF">FQN60_010438</name>
</gene>
<comment type="caution">
    <text evidence="1">The sequence shown here is derived from an EMBL/GenBank/DDBJ whole genome shotgun (WGS) entry which is preliminary data.</text>
</comment>
<keyword evidence="2" id="KW-1185">Reference proteome</keyword>
<proteinExistence type="predicted"/>
<dbReference type="EMBL" id="VOFY01000010">
    <property type="protein sequence ID" value="KAA8589093.1"/>
    <property type="molecule type" value="Genomic_DNA"/>
</dbReference>
<dbReference type="Proteomes" id="UP000327493">
    <property type="component" value="Chromosome 10"/>
</dbReference>